<organism evidence="2 3">
    <name type="scientific">Amniculicola lignicola CBS 123094</name>
    <dbReference type="NCBI Taxonomy" id="1392246"/>
    <lineage>
        <taxon>Eukaryota</taxon>
        <taxon>Fungi</taxon>
        <taxon>Dikarya</taxon>
        <taxon>Ascomycota</taxon>
        <taxon>Pezizomycotina</taxon>
        <taxon>Dothideomycetes</taxon>
        <taxon>Pleosporomycetidae</taxon>
        <taxon>Pleosporales</taxon>
        <taxon>Amniculicolaceae</taxon>
        <taxon>Amniculicola</taxon>
    </lineage>
</organism>
<sequence>MRPFQLLAAPLLIASPAFAIPLASRAVGDNKSVFLGHPIDAAVDVICKHFATKEMNWNTYYGDYFCAEGIAGLYYDIYIQKISTHEKHYPSDTHELEHGHFCRDALKEAIGRIPGGLKSDEFIANYADRLPWEFQVTKLVNPSFAPKNCLYIQPAVLRQHQLHNIMHQQALHERAAWKHSRVARGAKLGKYQYATHGTHVF</sequence>
<feature type="signal peptide" evidence="1">
    <location>
        <begin position="1"/>
        <end position="19"/>
    </location>
</feature>
<dbReference type="Proteomes" id="UP000799779">
    <property type="component" value="Unassembled WGS sequence"/>
</dbReference>
<evidence type="ECO:0000256" key="1">
    <source>
        <dbReference type="SAM" id="SignalP"/>
    </source>
</evidence>
<accession>A0A6A5WWL2</accession>
<feature type="chain" id="PRO_5025348454" evidence="1">
    <location>
        <begin position="20"/>
        <end position="201"/>
    </location>
</feature>
<dbReference type="AlphaFoldDB" id="A0A6A5WWL2"/>
<gene>
    <name evidence="2" type="ORF">P154DRAFT_573084</name>
</gene>
<keyword evidence="3" id="KW-1185">Reference proteome</keyword>
<keyword evidence="1" id="KW-0732">Signal</keyword>
<protein>
    <submittedName>
        <fullName evidence="2">Uncharacterized protein</fullName>
    </submittedName>
</protein>
<proteinExistence type="predicted"/>
<dbReference type="EMBL" id="ML977572">
    <property type="protein sequence ID" value="KAF2003485.1"/>
    <property type="molecule type" value="Genomic_DNA"/>
</dbReference>
<evidence type="ECO:0000313" key="3">
    <source>
        <dbReference type="Proteomes" id="UP000799779"/>
    </source>
</evidence>
<name>A0A6A5WWL2_9PLEO</name>
<evidence type="ECO:0000313" key="2">
    <source>
        <dbReference type="EMBL" id="KAF2003485.1"/>
    </source>
</evidence>
<reference evidence="2" key="1">
    <citation type="journal article" date="2020" name="Stud. Mycol.">
        <title>101 Dothideomycetes genomes: a test case for predicting lifestyles and emergence of pathogens.</title>
        <authorList>
            <person name="Haridas S."/>
            <person name="Albert R."/>
            <person name="Binder M."/>
            <person name="Bloem J."/>
            <person name="Labutti K."/>
            <person name="Salamov A."/>
            <person name="Andreopoulos B."/>
            <person name="Baker S."/>
            <person name="Barry K."/>
            <person name="Bills G."/>
            <person name="Bluhm B."/>
            <person name="Cannon C."/>
            <person name="Castanera R."/>
            <person name="Culley D."/>
            <person name="Daum C."/>
            <person name="Ezra D."/>
            <person name="Gonzalez J."/>
            <person name="Henrissat B."/>
            <person name="Kuo A."/>
            <person name="Liang C."/>
            <person name="Lipzen A."/>
            <person name="Lutzoni F."/>
            <person name="Magnuson J."/>
            <person name="Mondo S."/>
            <person name="Nolan M."/>
            <person name="Ohm R."/>
            <person name="Pangilinan J."/>
            <person name="Park H.-J."/>
            <person name="Ramirez L."/>
            <person name="Alfaro M."/>
            <person name="Sun H."/>
            <person name="Tritt A."/>
            <person name="Yoshinaga Y."/>
            <person name="Zwiers L.-H."/>
            <person name="Turgeon B."/>
            <person name="Goodwin S."/>
            <person name="Spatafora J."/>
            <person name="Crous P."/>
            <person name="Grigoriev I."/>
        </authorList>
    </citation>
    <scope>NUCLEOTIDE SEQUENCE</scope>
    <source>
        <strain evidence="2">CBS 123094</strain>
    </source>
</reference>